<feature type="transmembrane region" description="Helical" evidence="1">
    <location>
        <begin position="429"/>
        <end position="453"/>
    </location>
</feature>
<dbReference type="RefSeq" id="WP_243801861.1">
    <property type="nucleotide sequence ID" value="NZ_JALHAT010000034.1"/>
</dbReference>
<accession>A0ABT0AG59</accession>
<feature type="transmembrane region" description="Helical" evidence="1">
    <location>
        <begin position="344"/>
        <end position="369"/>
    </location>
</feature>
<keyword evidence="3" id="KW-1185">Reference proteome</keyword>
<dbReference type="Proteomes" id="UP001162802">
    <property type="component" value="Unassembled WGS sequence"/>
</dbReference>
<evidence type="ECO:0000313" key="2">
    <source>
        <dbReference type="EMBL" id="MCJ1962151.1"/>
    </source>
</evidence>
<feature type="transmembrane region" description="Helical" evidence="1">
    <location>
        <begin position="308"/>
        <end position="332"/>
    </location>
</feature>
<reference evidence="2" key="1">
    <citation type="submission" date="2022-03" db="EMBL/GenBank/DDBJ databases">
        <title>Identification of a novel bacterium isolated from mangrove sediments.</title>
        <authorList>
            <person name="Pan X."/>
        </authorList>
    </citation>
    <scope>NUCLEOTIDE SEQUENCE</scope>
    <source>
        <strain evidence="2">B2637</strain>
    </source>
</reference>
<feature type="transmembrane region" description="Helical" evidence="1">
    <location>
        <begin position="104"/>
        <end position="123"/>
    </location>
</feature>
<feature type="transmembrane region" description="Helical" evidence="1">
    <location>
        <begin position="389"/>
        <end position="417"/>
    </location>
</feature>
<gene>
    <name evidence="2" type="ORF">MTR65_15765</name>
</gene>
<keyword evidence="1" id="KW-1133">Transmembrane helix</keyword>
<feature type="transmembrane region" description="Helical" evidence="1">
    <location>
        <begin position="63"/>
        <end position="80"/>
    </location>
</feature>
<feature type="transmembrane region" description="Helical" evidence="1">
    <location>
        <begin position="459"/>
        <end position="480"/>
    </location>
</feature>
<sequence length="668" mass="71352">MLLTLAIALVVFGLLSAPGWIVASRHSAPLWIHAAAGCVSASAALLLTALVARLLPGQLDVRWLMGSALLLAGLAAYWRWGRGDRESSVPGSACAPERAREPQAFVVGILATGVAAAITAGAVRLMDGELVVRAWFNADGFKHLGHVNALALMGLPARDIFAAGDPLAYYWLFYTIPACAAALGADPFGALVAQGLIQTLVFWVILHGLLRQAGASPNWAMGIALIGWLSPSPDGLFALLRTGGDLSAAATQINIEGVNGGFLNGYPLFRASLYVPQHQFMLLGLLSWGVIFAATREQISPLLKRVSVLPLICAGAVSTLLGVACLGVYGLARLCDTRTGLTRRVFEIGAVGLCALAVPLLFGIVGPGAGDSGLDSPIFAAARMRPEPWVRLLLALPGLVLLFGVSLFGLVGLREVLVRQMRRRSLEPIVVLTSAICGVGMAVLLGSTLIGSARIAQEMQLRVAILTSCGLTIACVWLVCNGPRADRRALLSVGLPLLILGMASPVLDTLWHVASVRKWQLRVPADDLAVLAAVRKDTARDAVFLQYPALPFVSLGPDVWIPILAGRQVLVSPRATHWARRAPQYDAALRFFDERGALPEGDYDYVYLSRSLHPDSYEEVMARMEREKGWQKGACRANACLWQRVIREDEAPGDTQVRSGKAGHLRPA</sequence>
<dbReference type="EMBL" id="JALHAT010000034">
    <property type="protein sequence ID" value="MCJ1962151.1"/>
    <property type="molecule type" value="Genomic_DNA"/>
</dbReference>
<evidence type="ECO:0000256" key="1">
    <source>
        <dbReference type="SAM" id="Phobius"/>
    </source>
</evidence>
<comment type="caution">
    <text evidence="2">The sequence shown here is derived from an EMBL/GenBank/DDBJ whole genome shotgun (WGS) entry which is preliminary data.</text>
</comment>
<evidence type="ECO:0000313" key="3">
    <source>
        <dbReference type="Proteomes" id="UP001162802"/>
    </source>
</evidence>
<organism evidence="2 3">
    <name type="scientific">Novosphingobium mangrovi</name>
    <name type="common">ex Hu et al. 2023</name>
    <dbReference type="NCBI Taxonomy" id="2930094"/>
    <lineage>
        <taxon>Bacteria</taxon>
        <taxon>Pseudomonadati</taxon>
        <taxon>Pseudomonadota</taxon>
        <taxon>Alphaproteobacteria</taxon>
        <taxon>Sphingomonadales</taxon>
        <taxon>Sphingomonadaceae</taxon>
        <taxon>Novosphingobium</taxon>
    </lineage>
</organism>
<feature type="transmembrane region" description="Helical" evidence="1">
    <location>
        <begin position="191"/>
        <end position="210"/>
    </location>
</feature>
<proteinExistence type="predicted"/>
<feature type="transmembrane region" description="Helical" evidence="1">
    <location>
        <begin position="489"/>
        <end position="507"/>
    </location>
</feature>
<keyword evidence="1" id="KW-0472">Membrane</keyword>
<feature type="transmembrane region" description="Helical" evidence="1">
    <location>
        <begin position="29"/>
        <end position="51"/>
    </location>
</feature>
<keyword evidence="1" id="KW-0812">Transmembrane</keyword>
<feature type="transmembrane region" description="Helical" evidence="1">
    <location>
        <begin position="280"/>
        <end position="296"/>
    </location>
</feature>
<name>A0ABT0AG59_9SPHN</name>
<protein>
    <submittedName>
        <fullName evidence="2">Uncharacterized protein</fullName>
    </submittedName>
</protein>
<feature type="transmembrane region" description="Helical" evidence="1">
    <location>
        <begin position="167"/>
        <end position="185"/>
    </location>
</feature>